<dbReference type="Proteomes" id="UP000241346">
    <property type="component" value="Unassembled WGS sequence"/>
</dbReference>
<gene>
    <name evidence="1" type="ORF">C9J01_28380</name>
</gene>
<dbReference type="EMBL" id="PYMB01000041">
    <property type="protein sequence ID" value="PSW04291.1"/>
    <property type="molecule type" value="Genomic_DNA"/>
</dbReference>
<dbReference type="AlphaFoldDB" id="A0A2T3MWH5"/>
<name>A0A2T3MWH5_9GAMM</name>
<protein>
    <submittedName>
        <fullName evidence="1">Uncharacterized protein</fullName>
    </submittedName>
</protein>
<proteinExistence type="predicted"/>
<comment type="caution">
    <text evidence="1">The sequence shown here is derived from an EMBL/GenBank/DDBJ whole genome shotgun (WGS) entry which is preliminary data.</text>
</comment>
<sequence>MVSQPFTVQKGYNNLAFWFNLEETLQYNRNQGWRFLGKKDFEIVHVDDIEPRLGHIRGTIDIDTIQSLCHESGLDAKDEVYLYRGATEQNQMLGFHDPRLGNEGERRPQESAPVAVPLITDPSGMNAHFSFSDVYAGTYAVGYTCTAQYDNEDDNGYGFEIYDSINNIIINPGRTTNVDFTL</sequence>
<evidence type="ECO:0000313" key="1">
    <source>
        <dbReference type="EMBL" id="PSW04291.1"/>
    </source>
</evidence>
<reference evidence="1 2" key="1">
    <citation type="submission" date="2018-03" db="EMBL/GenBank/DDBJ databases">
        <title>Whole genome sequencing of Histamine producing bacteria.</title>
        <authorList>
            <person name="Butler K."/>
        </authorList>
    </citation>
    <scope>NUCLEOTIDE SEQUENCE [LARGE SCALE GENOMIC DNA]</scope>
    <source>
        <strain evidence="1 2">DSM 19138</strain>
    </source>
</reference>
<accession>A0A2T3MWH5</accession>
<organism evidence="1 2">
    <name type="scientific">Photobacterium rosenbergii</name>
    <dbReference type="NCBI Taxonomy" id="294936"/>
    <lineage>
        <taxon>Bacteria</taxon>
        <taxon>Pseudomonadati</taxon>
        <taxon>Pseudomonadota</taxon>
        <taxon>Gammaproteobacteria</taxon>
        <taxon>Vibrionales</taxon>
        <taxon>Vibrionaceae</taxon>
        <taxon>Photobacterium</taxon>
    </lineage>
</organism>
<evidence type="ECO:0000313" key="2">
    <source>
        <dbReference type="Proteomes" id="UP000241346"/>
    </source>
</evidence>